<evidence type="ECO:0000313" key="2">
    <source>
        <dbReference type="EMBL" id="GEC96468.1"/>
    </source>
</evidence>
<keyword evidence="1" id="KW-1133">Transmembrane helix</keyword>
<dbReference type="InterPro" id="IPR021249">
    <property type="entry name" value="DUF2788"/>
</dbReference>
<name>A0A4Y4CU92_ZOORA</name>
<dbReference type="EMBL" id="BJNV01000045">
    <property type="protein sequence ID" value="GEC96468.1"/>
    <property type="molecule type" value="Genomic_DNA"/>
</dbReference>
<evidence type="ECO:0008006" key="4">
    <source>
        <dbReference type="Google" id="ProtNLM"/>
    </source>
</evidence>
<protein>
    <recommendedName>
        <fullName evidence="4">DUF2788 domain-containing protein</fullName>
    </recommendedName>
</protein>
<feature type="transmembrane region" description="Helical" evidence="1">
    <location>
        <begin position="20"/>
        <end position="41"/>
    </location>
</feature>
<dbReference type="Pfam" id="PF10981">
    <property type="entry name" value="DUF2788"/>
    <property type="match status" value="1"/>
</dbReference>
<dbReference type="OrthoDB" id="5625617at2"/>
<keyword evidence="1" id="KW-0472">Membrane</keyword>
<dbReference type="RefSeq" id="WP_141352808.1">
    <property type="nucleotide sequence ID" value="NZ_BJNV01000045.1"/>
</dbReference>
<comment type="caution">
    <text evidence="2">The sequence shown here is derived from an EMBL/GenBank/DDBJ whole genome shotgun (WGS) entry which is preliminary data.</text>
</comment>
<accession>A0A4Y4CU92</accession>
<gene>
    <name evidence="2" type="ORF">ZRA01_25410</name>
</gene>
<reference evidence="2 3" key="1">
    <citation type="submission" date="2019-06" db="EMBL/GenBank/DDBJ databases">
        <title>Whole genome shotgun sequence of Zoogloea ramigera NBRC 15342.</title>
        <authorList>
            <person name="Hosoyama A."/>
            <person name="Uohara A."/>
            <person name="Ohji S."/>
            <person name="Ichikawa N."/>
        </authorList>
    </citation>
    <scope>NUCLEOTIDE SEQUENCE [LARGE SCALE GENOMIC DNA]</scope>
    <source>
        <strain evidence="2 3">NBRC 15342</strain>
    </source>
</reference>
<keyword evidence="1" id="KW-0812">Transmembrane</keyword>
<organism evidence="2 3">
    <name type="scientific">Zoogloea ramigera</name>
    <dbReference type="NCBI Taxonomy" id="350"/>
    <lineage>
        <taxon>Bacteria</taxon>
        <taxon>Pseudomonadati</taxon>
        <taxon>Pseudomonadota</taxon>
        <taxon>Betaproteobacteria</taxon>
        <taxon>Rhodocyclales</taxon>
        <taxon>Zoogloeaceae</taxon>
        <taxon>Zoogloea</taxon>
    </lineage>
</organism>
<evidence type="ECO:0000256" key="1">
    <source>
        <dbReference type="SAM" id="Phobius"/>
    </source>
</evidence>
<proteinExistence type="predicted"/>
<evidence type="ECO:0000313" key="3">
    <source>
        <dbReference type="Proteomes" id="UP000318422"/>
    </source>
</evidence>
<sequence length="77" mass="8336">MDPNAPFMFGLTIAEFEDISLTVCVGGLIAYMVFIIGQLAWESKAGKYGALWMFVGLGVGFIGFMAKGIIQRLLGIE</sequence>
<dbReference type="Proteomes" id="UP000318422">
    <property type="component" value="Unassembled WGS sequence"/>
</dbReference>
<keyword evidence="3" id="KW-1185">Reference proteome</keyword>
<feature type="transmembrane region" description="Helical" evidence="1">
    <location>
        <begin position="48"/>
        <end position="70"/>
    </location>
</feature>
<dbReference type="AlphaFoldDB" id="A0A4Y4CU92"/>